<gene>
    <name evidence="1" type="ORF">ACAOBT_LOCUS20613</name>
</gene>
<organism evidence="1 2">
    <name type="scientific">Acanthoscelides obtectus</name>
    <name type="common">Bean weevil</name>
    <name type="synonym">Bruchus obtectus</name>
    <dbReference type="NCBI Taxonomy" id="200917"/>
    <lineage>
        <taxon>Eukaryota</taxon>
        <taxon>Metazoa</taxon>
        <taxon>Ecdysozoa</taxon>
        <taxon>Arthropoda</taxon>
        <taxon>Hexapoda</taxon>
        <taxon>Insecta</taxon>
        <taxon>Pterygota</taxon>
        <taxon>Neoptera</taxon>
        <taxon>Endopterygota</taxon>
        <taxon>Coleoptera</taxon>
        <taxon>Polyphaga</taxon>
        <taxon>Cucujiformia</taxon>
        <taxon>Chrysomeloidea</taxon>
        <taxon>Chrysomelidae</taxon>
        <taxon>Bruchinae</taxon>
        <taxon>Bruchini</taxon>
        <taxon>Acanthoscelides</taxon>
    </lineage>
</organism>
<evidence type="ECO:0000313" key="2">
    <source>
        <dbReference type="Proteomes" id="UP001152888"/>
    </source>
</evidence>
<reference evidence="1" key="1">
    <citation type="submission" date="2022-03" db="EMBL/GenBank/DDBJ databases">
        <authorList>
            <person name="Sayadi A."/>
        </authorList>
    </citation>
    <scope>NUCLEOTIDE SEQUENCE</scope>
</reference>
<accession>A0A9P0LCB2</accession>
<sequence length="13" mass="1555">MKFGQFKTINIEV</sequence>
<dbReference type="EMBL" id="CAKOFQ010007131">
    <property type="protein sequence ID" value="CAH1992005.1"/>
    <property type="molecule type" value="Genomic_DNA"/>
</dbReference>
<name>A0A9P0LCB2_ACAOB</name>
<proteinExistence type="predicted"/>
<dbReference type="Proteomes" id="UP001152888">
    <property type="component" value="Unassembled WGS sequence"/>
</dbReference>
<keyword evidence="2" id="KW-1185">Reference proteome</keyword>
<comment type="caution">
    <text evidence="1">The sequence shown here is derived from an EMBL/GenBank/DDBJ whole genome shotgun (WGS) entry which is preliminary data.</text>
</comment>
<evidence type="ECO:0000313" key="1">
    <source>
        <dbReference type="EMBL" id="CAH1992005.1"/>
    </source>
</evidence>
<protein>
    <submittedName>
        <fullName evidence="1">Uncharacterized protein</fullName>
    </submittedName>
</protein>